<sequence>MKRKPVRNQPRIITPEFCPFCRAKEEPDYKEFTKLTKFLSDRAKILGRVRSGVCARHQKRLSTAIKRARHLGLLPYTPALG</sequence>
<dbReference type="GO" id="GO:0003735">
    <property type="term" value="F:structural constituent of ribosome"/>
    <property type="evidence" value="ECO:0007669"/>
    <property type="project" value="InterPro"/>
</dbReference>
<dbReference type="GO" id="GO:0022627">
    <property type="term" value="C:cytosolic small ribosomal subunit"/>
    <property type="evidence" value="ECO:0007669"/>
    <property type="project" value="TreeGrafter"/>
</dbReference>
<evidence type="ECO:0000256" key="2">
    <source>
        <dbReference type="ARBA" id="ARBA00022980"/>
    </source>
</evidence>
<gene>
    <name evidence="4" type="primary">rpsR</name>
    <name evidence="6" type="ORF">A2863_00520</name>
</gene>
<dbReference type="SUPFAM" id="SSF46911">
    <property type="entry name" value="Ribosomal protein S18"/>
    <property type="match status" value="1"/>
</dbReference>
<dbReference type="PANTHER" id="PTHR13479">
    <property type="entry name" value="30S RIBOSOMAL PROTEIN S18"/>
    <property type="match status" value="1"/>
</dbReference>
<dbReference type="PANTHER" id="PTHR13479:SF40">
    <property type="entry name" value="SMALL RIBOSOMAL SUBUNIT PROTEIN BS18M"/>
    <property type="match status" value="1"/>
</dbReference>
<dbReference type="GO" id="GO:0070181">
    <property type="term" value="F:small ribosomal subunit rRNA binding"/>
    <property type="evidence" value="ECO:0007669"/>
    <property type="project" value="TreeGrafter"/>
</dbReference>
<proteinExistence type="inferred from homology"/>
<keyword evidence="2 4" id="KW-0689">Ribosomal protein</keyword>
<dbReference type="PRINTS" id="PR00974">
    <property type="entry name" value="RIBOSOMALS18"/>
</dbReference>
<accession>A0A1F7Y4D3</accession>
<reference evidence="6 7" key="1">
    <citation type="journal article" date="2016" name="Nat. Commun.">
        <title>Thousands of microbial genomes shed light on interconnected biogeochemical processes in an aquifer system.</title>
        <authorList>
            <person name="Anantharaman K."/>
            <person name="Brown C.T."/>
            <person name="Hug L.A."/>
            <person name="Sharon I."/>
            <person name="Castelle C.J."/>
            <person name="Probst A.J."/>
            <person name="Thomas B.C."/>
            <person name="Singh A."/>
            <person name="Wilkins M.J."/>
            <person name="Karaoz U."/>
            <person name="Brodie E.L."/>
            <person name="Williams K.H."/>
            <person name="Hubbard S.S."/>
            <person name="Banfield J.F."/>
        </authorList>
    </citation>
    <scope>NUCLEOTIDE SEQUENCE [LARGE SCALE GENOMIC DNA]</scope>
</reference>
<dbReference type="Proteomes" id="UP000178750">
    <property type="component" value="Unassembled WGS sequence"/>
</dbReference>
<dbReference type="InterPro" id="IPR001648">
    <property type="entry name" value="Ribosomal_bS18"/>
</dbReference>
<evidence type="ECO:0000256" key="5">
    <source>
        <dbReference type="RuleBase" id="RU003910"/>
    </source>
</evidence>
<dbReference type="NCBIfam" id="TIGR00165">
    <property type="entry name" value="S18"/>
    <property type="match status" value="1"/>
</dbReference>
<comment type="function">
    <text evidence="4">Binds as a heterodimer with protein bS6 to the central domain of the 16S rRNA, where it helps stabilize the platform of the 30S subunit.</text>
</comment>
<evidence type="ECO:0000256" key="4">
    <source>
        <dbReference type="HAMAP-Rule" id="MF_00270"/>
    </source>
</evidence>
<evidence type="ECO:0000313" key="7">
    <source>
        <dbReference type="Proteomes" id="UP000178750"/>
    </source>
</evidence>
<dbReference type="InterPro" id="IPR036870">
    <property type="entry name" value="Ribosomal_bS18_sf"/>
</dbReference>
<dbReference type="HAMAP" id="MF_00270">
    <property type="entry name" value="Ribosomal_bS18"/>
    <property type="match status" value="1"/>
</dbReference>
<dbReference type="AlphaFoldDB" id="A0A1F7Y4D3"/>
<evidence type="ECO:0000256" key="1">
    <source>
        <dbReference type="ARBA" id="ARBA00005589"/>
    </source>
</evidence>
<evidence type="ECO:0000256" key="3">
    <source>
        <dbReference type="ARBA" id="ARBA00023274"/>
    </source>
</evidence>
<protein>
    <recommendedName>
        <fullName evidence="4">Small ribosomal subunit protein bS18</fullName>
    </recommendedName>
</protein>
<evidence type="ECO:0000313" key="6">
    <source>
        <dbReference type="EMBL" id="OGM21415.1"/>
    </source>
</evidence>
<comment type="subunit">
    <text evidence="4">Part of the 30S ribosomal subunit. Forms a tight heterodimer with protein bS6.</text>
</comment>
<comment type="similarity">
    <text evidence="1 4 5">Belongs to the bacterial ribosomal protein bS18 family.</text>
</comment>
<keyword evidence="3 4" id="KW-0687">Ribonucleoprotein</keyword>
<dbReference type="EMBL" id="MGGF01000037">
    <property type="protein sequence ID" value="OGM21415.1"/>
    <property type="molecule type" value="Genomic_DNA"/>
</dbReference>
<dbReference type="Gene3D" id="4.10.640.10">
    <property type="entry name" value="Ribosomal protein S18"/>
    <property type="match status" value="1"/>
</dbReference>
<comment type="caution">
    <text evidence="6">The sequence shown here is derived from an EMBL/GenBank/DDBJ whole genome shotgun (WGS) entry which is preliminary data.</text>
</comment>
<dbReference type="Pfam" id="PF01084">
    <property type="entry name" value="Ribosomal_S18"/>
    <property type="match status" value="1"/>
</dbReference>
<organism evidence="6 7">
    <name type="scientific">Candidatus Woesebacteria bacterium RIFCSPHIGHO2_01_FULL_38_9b</name>
    <dbReference type="NCBI Taxonomy" id="1802493"/>
    <lineage>
        <taxon>Bacteria</taxon>
        <taxon>Candidatus Woeseibacteriota</taxon>
    </lineage>
</organism>
<keyword evidence="4" id="KW-0699">rRNA-binding</keyword>
<keyword evidence="4" id="KW-0694">RNA-binding</keyword>
<name>A0A1F7Y4D3_9BACT</name>
<dbReference type="GO" id="GO:0006412">
    <property type="term" value="P:translation"/>
    <property type="evidence" value="ECO:0007669"/>
    <property type="project" value="UniProtKB-UniRule"/>
</dbReference>